<protein>
    <submittedName>
        <fullName evidence="1">Uncharacterized protein</fullName>
    </submittedName>
</protein>
<dbReference type="EMBL" id="JAKMXF010000365">
    <property type="protein sequence ID" value="KAI6646008.1"/>
    <property type="molecule type" value="Genomic_DNA"/>
</dbReference>
<dbReference type="PANTHER" id="PTHR31252:SF11">
    <property type="entry name" value="DUF4419 DOMAIN-CONTAINING PROTEIN"/>
    <property type="match status" value="1"/>
</dbReference>
<keyword evidence="2" id="KW-1185">Reference proteome</keyword>
<comment type="caution">
    <text evidence="1">The sequence shown here is derived from an EMBL/GenBank/DDBJ whole genome shotgun (WGS) entry which is preliminary data.</text>
</comment>
<sequence>MIILLALSAILIISLLIFMLRHPNNDVSVISFNSSRQLYFPVSPDLDPPTSLYSIQTLNQILSNPVYTPEEHKIIGLWNFTNADTFMLIEDETDIPNPFIRAAFYAYSKHFPLSISVDDIWLIILQTASLKINNNSEELRHNFVNFSDKMILKVRRDNFILDSLDNDWGGVAEEFVELIGENTIGDFDAISKTTFSTTSDVSRVASAMTIMESVKSFFDYRLYTLCGFPYIILEGNESDWLLLKNTTIKLLAKLGSFGKEWAVSLLPLLDKMMEPFADEIDTQFWNSMVKRGGRLNCVPDHYISGWINILFPFLISTKLAKNTYSVPYQSINDYANPKFSDLISFDDETFEGYYEGADVELFPIGLASVPVEWCYLSALYNLKFNAGFLGVTQSENGLIRPQVGWYVLREISPKTPEYCE</sequence>
<gene>
    <name evidence="1" type="ORF">LOD99_13261</name>
</gene>
<dbReference type="AlphaFoldDB" id="A0AAV7JBB6"/>
<dbReference type="Pfam" id="PF14388">
    <property type="entry name" value="DUF4419"/>
    <property type="match status" value="1"/>
</dbReference>
<dbReference type="PANTHER" id="PTHR31252">
    <property type="entry name" value="DUF4419 DOMAIN-CONTAINING PROTEIN"/>
    <property type="match status" value="1"/>
</dbReference>
<organism evidence="1 2">
    <name type="scientific">Oopsacas minuta</name>
    <dbReference type="NCBI Taxonomy" id="111878"/>
    <lineage>
        <taxon>Eukaryota</taxon>
        <taxon>Metazoa</taxon>
        <taxon>Porifera</taxon>
        <taxon>Hexactinellida</taxon>
        <taxon>Hexasterophora</taxon>
        <taxon>Lyssacinosida</taxon>
        <taxon>Leucopsacidae</taxon>
        <taxon>Oopsacas</taxon>
    </lineage>
</organism>
<proteinExistence type="predicted"/>
<reference evidence="1 2" key="1">
    <citation type="journal article" date="2023" name="BMC Biol.">
        <title>The compact genome of the sponge Oopsacas minuta (Hexactinellida) is lacking key metazoan core genes.</title>
        <authorList>
            <person name="Santini S."/>
            <person name="Schenkelaars Q."/>
            <person name="Jourda C."/>
            <person name="Duchesne M."/>
            <person name="Belahbib H."/>
            <person name="Rocher C."/>
            <person name="Selva M."/>
            <person name="Riesgo A."/>
            <person name="Vervoort M."/>
            <person name="Leys S.P."/>
            <person name="Kodjabachian L."/>
            <person name="Le Bivic A."/>
            <person name="Borchiellini C."/>
            <person name="Claverie J.M."/>
            <person name="Renard E."/>
        </authorList>
    </citation>
    <scope>NUCLEOTIDE SEQUENCE [LARGE SCALE GENOMIC DNA]</scope>
    <source>
        <strain evidence="1">SPO-2</strain>
    </source>
</reference>
<dbReference type="Proteomes" id="UP001165289">
    <property type="component" value="Unassembled WGS sequence"/>
</dbReference>
<evidence type="ECO:0000313" key="1">
    <source>
        <dbReference type="EMBL" id="KAI6646008.1"/>
    </source>
</evidence>
<accession>A0AAV7JBB6</accession>
<name>A0AAV7JBB6_9METZ</name>
<evidence type="ECO:0000313" key="2">
    <source>
        <dbReference type="Proteomes" id="UP001165289"/>
    </source>
</evidence>
<dbReference type="InterPro" id="IPR025533">
    <property type="entry name" value="DUF4419"/>
</dbReference>